<name>A0A9D2BTY0_9FIRM</name>
<feature type="transmembrane region" description="Helical" evidence="1">
    <location>
        <begin position="51"/>
        <end position="68"/>
    </location>
</feature>
<dbReference type="EMBL" id="DXEI01000023">
    <property type="protein sequence ID" value="HIX94056.1"/>
    <property type="molecule type" value="Genomic_DNA"/>
</dbReference>
<feature type="transmembrane region" description="Helical" evidence="1">
    <location>
        <begin position="108"/>
        <end position="129"/>
    </location>
</feature>
<feature type="transmembrane region" description="Helical" evidence="1">
    <location>
        <begin position="80"/>
        <end position="102"/>
    </location>
</feature>
<dbReference type="Proteomes" id="UP000886751">
    <property type="component" value="Unassembled WGS sequence"/>
</dbReference>
<keyword evidence="1" id="KW-0472">Membrane</keyword>
<evidence type="ECO:0000256" key="1">
    <source>
        <dbReference type="SAM" id="Phobius"/>
    </source>
</evidence>
<comment type="caution">
    <text evidence="2">The sequence shown here is derived from an EMBL/GenBank/DDBJ whole genome shotgun (WGS) entry which is preliminary data.</text>
</comment>
<keyword evidence="1" id="KW-1133">Transmembrane helix</keyword>
<proteinExistence type="predicted"/>
<evidence type="ECO:0008006" key="4">
    <source>
        <dbReference type="Google" id="ProtNLM"/>
    </source>
</evidence>
<dbReference type="InterPro" id="IPR046664">
    <property type="entry name" value="DUF6773"/>
</dbReference>
<keyword evidence="1" id="KW-0812">Transmembrane</keyword>
<accession>A0A9D2BTY0</accession>
<dbReference type="AlphaFoldDB" id="A0A9D2BTY0"/>
<organism evidence="2 3">
    <name type="scientific">Candidatus Gemmiger excrementipullorum</name>
    <dbReference type="NCBI Taxonomy" id="2838610"/>
    <lineage>
        <taxon>Bacteria</taxon>
        <taxon>Bacillati</taxon>
        <taxon>Bacillota</taxon>
        <taxon>Clostridia</taxon>
        <taxon>Eubacteriales</taxon>
        <taxon>Gemmiger</taxon>
    </lineage>
</organism>
<evidence type="ECO:0000313" key="2">
    <source>
        <dbReference type="EMBL" id="HIX94056.1"/>
    </source>
</evidence>
<protein>
    <recommendedName>
        <fullName evidence="4">DUF3021 domain-containing protein</fullName>
    </recommendedName>
</protein>
<feature type="transmembrane region" description="Helical" evidence="1">
    <location>
        <begin position="28"/>
        <end position="45"/>
    </location>
</feature>
<dbReference type="Pfam" id="PF20563">
    <property type="entry name" value="DUF6773"/>
    <property type="match status" value="1"/>
</dbReference>
<sequence>MKLNFFSKKNLLDEMQEQTMCKIESRGCYVFFFGLTAALVIQTAMGVGQEQILGEGIVLVLGALYLLVEYMRHGLWDRHLTATAGTNLLCALAAAVVVGFFTFARSGYWPGALCAAVFSGLLCFAALQWSMMLTMKRRKTLDEPEEENEDA</sequence>
<reference evidence="2" key="2">
    <citation type="submission" date="2021-04" db="EMBL/GenBank/DDBJ databases">
        <authorList>
            <person name="Gilroy R."/>
        </authorList>
    </citation>
    <scope>NUCLEOTIDE SEQUENCE</scope>
    <source>
        <strain evidence="2">ChiHecec2B26-7398</strain>
    </source>
</reference>
<reference evidence="2" key="1">
    <citation type="journal article" date="2021" name="PeerJ">
        <title>Extensive microbial diversity within the chicken gut microbiome revealed by metagenomics and culture.</title>
        <authorList>
            <person name="Gilroy R."/>
            <person name="Ravi A."/>
            <person name="Getino M."/>
            <person name="Pursley I."/>
            <person name="Horton D.L."/>
            <person name="Alikhan N.F."/>
            <person name="Baker D."/>
            <person name="Gharbi K."/>
            <person name="Hall N."/>
            <person name="Watson M."/>
            <person name="Adriaenssens E.M."/>
            <person name="Foster-Nyarko E."/>
            <person name="Jarju S."/>
            <person name="Secka A."/>
            <person name="Antonio M."/>
            <person name="Oren A."/>
            <person name="Chaudhuri R.R."/>
            <person name="La Ragione R."/>
            <person name="Hildebrand F."/>
            <person name="Pallen M.J."/>
        </authorList>
    </citation>
    <scope>NUCLEOTIDE SEQUENCE</scope>
    <source>
        <strain evidence="2">ChiHecec2B26-7398</strain>
    </source>
</reference>
<evidence type="ECO:0000313" key="3">
    <source>
        <dbReference type="Proteomes" id="UP000886751"/>
    </source>
</evidence>
<gene>
    <name evidence="2" type="ORF">H9846_01180</name>
</gene>